<feature type="domain" description="DNA helicase Holliday junction RuvA type" evidence="1">
    <location>
        <begin position="1"/>
        <end position="61"/>
    </location>
</feature>
<comment type="caution">
    <text evidence="2">The sequence shown here is derived from an EMBL/GenBank/DDBJ whole genome shotgun (WGS) entry which is preliminary data.</text>
</comment>
<evidence type="ECO:0000313" key="3">
    <source>
        <dbReference type="Proteomes" id="UP000777774"/>
    </source>
</evidence>
<organism evidence="2 3">
    <name type="scientific">Cellulomonas septica</name>
    <dbReference type="NCBI Taxonomy" id="285080"/>
    <lineage>
        <taxon>Bacteria</taxon>
        <taxon>Bacillati</taxon>
        <taxon>Actinomycetota</taxon>
        <taxon>Actinomycetes</taxon>
        <taxon>Micrococcales</taxon>
        <taxon>Cellulomonadaceae</taxon>
        <taxon>Cellulomonas</taxon>
    </lineage>
</organism>
<dbReference type="EMBL" id="JAAXOY010000140">
    <property type="protein sequence ID" value="NKY39375.1"/>
    <property type="molecule type" value="Genomic_DNA"/>
</dbReference>
<proteinExistence type="predicted"/>
<reference evidence="2 3" key="1">
    <citation type="submission" date="2020-04" db="EMBL/GenBank/DDBJ databases">
        <title>MicrobeNet Type strains.</title>
        <authorList>
            <person name="Nicholson A.C."/>
        </authorList>
    </citation>
    <scope>NUCLEOTIDE SEQUENCE [LARGE SCALE GENOMIC DNA]</scope>
    <source>
        <strain evidence="2 3">ATCC BAA-787</strain>
    </source>
</reference>
<protein>
    <recommendedName>
        <fullName evidence="1">DNA helicase Holliday junction RuvA type domain-containing protein</fullName>
    </recommendedName>
</protein>
<dbReference type="InterPro" id="IPR013849">
    <property type="entry name" value="DNA_helicase_Holl-junc_RuvA_I"/>
</dbReference>
<sequence>MIASVRGTVLAVRLDAAVVEVGGVGMLVQATPATLAGLRVGAQATLSTSLVVREDSLTLFGLDTEEHGPGVLVVGPRRSGRSTTLLTMGTSALERGWTVGIVTPRRSPLRDLAGHPGVLGSLDLDASRDDITALLAGLVPAGDTPTVLLVDDLELVGTDGPLADAIVAHLGALRDRPGLVVAAGSADELSSGYRGPAATMKKSRNGLLLAPSSPNDGDLFGLRLPRSALGAGVPGRGLLVGAGSWQLVQVPTP</sequence>
<evidence type="ECO:0000313" key="2">
    <source>
        <dbReference type="EMBL" id="NKY39375.1"/>
    </source>
</evidence>
<dbReference type="InterPro" id="IPR012340">
    <property type="entry name" value="NA-bd_OB-fold"/>
</dbReference>
<dbReference type="SUPFAM" id="SSF50249">
    <property type="entry name" value="Nucleic acid-binding proteins"/>
    <property type="match status" value="1"/>
</dbReference>
<dbReference type="Proteomes" id="UP000777774">
    <property type="component" value="Unassembled WGS sequence"/>
</dbReference>
<dbReference type="RefSeq" id="WP_168678497.1">
    <property type="nucleotide sequence ID" value="NZ_JAAXOY010000140.1"/>
</dbReference>
<accession>A0ABX1K057</accession>
<dbReference type="Pfam" id="PF01330">
    <property type="entry name" value="RuvA_N"/>
    <property type="match status" value="1"/>
</dbReference>
<gene>
    <name evidence="2" type="ORF">HGA02_07470</name>
</gene>
<keyword evidence="3" id="KW-1185">Reference proteome</keyword>
<dbReference type="InterPro" id="IPR027417">
    <property type="entry name" value="P-loop_NTPase"/>
</dbReference>
<evidence type="ECO:0000259" key="1">
    <source>
        <dbReference type="Pfam" id="PF01330"/>
    </source>
</evidence>
<name>A0ABX1K057_9CELL</name>
<dbReference type="SUPFAM" id="SSF52540">
    <property type="entry name" value="P-loop containing nucleoside triphosphate hydrolases"/>
    <property type="match status" value="1"/>
</dbReference>
<dbReference type="Gene3D" id="2.40.50.140">
    <property type="entry name" value="Nucleic acid-binding proteins"/>
    <property type="match status" value="1"/>
</dbReference>